<dbReference type="Gene3D" id="1.10.260.40">
    <property type="entry name" value="lambda repressor-like DNA-binding domains"/>
    <property type="match status" value="1"/>
</dbReference>
<reference evidence="2" key="2">
    <citation type="submission" date="2023-01" db="EMBL/GenBank/DDBJ databases">
        <authorList>
            <person name="Sun Q."/>
            <person name="Evtushenko L."/>
        </authorList>
    </citation>
    <scope>NUCLEOTIDE SEQUENCE</scope>
    <source>
        <strain evidence="2">VKM B-2789</strain>
    </source>
</reference>
<accession>A0A9W6JSW8</accession>
<dbReference type="CDD" id="cd00093">
    <property type="entry name" value="HTH_XRE"/>
    <property type="match status" value="1"/>
</dbReference>
<organism evidence="2 3">
    <name type="scientific">Ancylobacter defluvii</name>
    <dbReference type="NCBI Taxonomy" id="1282440"/>
    <lineage>
        <taxon>Bacteria</taxon>
        <taxon>Pseudomonadati</taxon>
        <taxon>Pseudomonadota</taxon>
        <taxon>Alphaproteobacteria</taxon>
        <taxon>Hyphomicrobiales</taxon>
        <taxon>Xanthobacteraceae</taxon>
        <taxon>Ancylobacter</taxon>
    </lineage>
</organism>
<dbReference type="SUPFAM" id="SSF47413">
    <property type="entry name" value="lambda repressor-like DNA-binding domains"/>
    <property type="match status" value="1"/>
</dbReference>
<sequence length="105" mass="11980">MYHRALKLIRQYHRLSQVDLANGIGLSRSFISEIEKDGGKRPSVDVLERYAAYFSIPLSSLLIFAEQTESNDLGERSRVYAATKVLRMLEWLEETTRVNDSTDAA</sequence>
<dbReference type="PROSITE" id="PS50943">
    <property type="entry name" value="HTH_CROC1"/>
    <property type="match status" value="1"/>
</dbReference>
<dbReference type="SMART" id="SM00530">
    <property type="entry name" value="HTH_XRE"/>
    <property type="match status" value="1"/>
</dbReference>
<reference evidence="2" key="1">
    <citation type="journal article" date="2014" name="Int. J. Syst. Evol. Microbiol.">
        <title>Complete genome sequence of Corynebacterium casei LMG S-19264T (=DSM 44701T), isolated from a smear-ripened cheese.</title>
        <authorList>
            <consortium name="US DOE Joint Genome Institute (JGI-PGF)"/>
            <person name="Walter F."/>
            <person name="Albersmeier A."/>
            <person name="Kalinowski J."/>
            <person name="Ruckert C."/>
        </authorList>
    </citation>
    <scope>NUCLEOTIDE SEQUENCE</scope>
    <source>
        <strain evidence="2">VKM B-2789</strain>
    </source>
</reference>
<dbReference type="InterPro" id="IPR001387">
    <property type="entry name" value="Cro/C1-type_HTH"/>
</dbReference>
<feature type="domain" description="HTH cro/C1-type" evidence="1">
    <location>
        <begin position="6"/>
        <end position="61"/>
    </location>
</feature>
<dbReference type="EMBL" id="BSFM01000006">
    <property type="protein sequence ID" value="GLK83176.1"/>
    <property type="molecule type" value="Genomic_DNA"/>
</dbReference>
<name>A0A9W6JSW8_9HYPH</name>
<dbReference type="InterPro" id="IPR010982">
    <property type="entry name" value="Lambda_DNA-bd_dom_sf"/>
</dbReference>
<dbReference type="Pfam" id="PF01381">
    <property type="entry name" value="HTH_3"/>
    <property type="match status" value="1"/>
</dbReference>
<evidence type="ECO:0000313" key="3">
    <source>
        <dbReference type="Proteomes" id="UP001143330"/>
    </source>
</evidence>
<dbReference type="AlphaFoldDB" id="A0A9W6JSW8"/>
<proteinExistence type="predicted"/>
<comment type="caution">
    <text evidence="2">The sequence shown here is derived from an EMBL/GenBank/DDBJ whole genome shotgun (WGS) entry which is preliminary data.</text>
</comment>
<evidence type="ECO:0000259" key="1">
    <source>
        <dbReference type="PROSITE" id="PS50943"/>
    </source>
</evidence>
<dbReference type="RefSeq" id="WP_213366596.1">
    <property type="nucleotide sequence ID" value="NZ_BSFM01000006.1"/>
</dbReference>
<dbReference type="GO" id="GO:0003677">
    <property type="term" value="F:DNA binding"/>
    <property type="evidence" value="ECO:0007669"/>
    <property type="project" value="InterPro"/>
</dbReference>
<evidence type="ECO:0000313" key="2">
    <source>
        <dbReference type="EMBL" id="GLK83176.1"/>
    </source>
</evidence>
<dbReference type="Proteomes" id="UP001143330">
    <property type="component" value="Unassembled WGS sequence"/>
</dbReference>
<protein>
    <recommendedName>
        <fullName evidence="1">HTH cro/C1-type domain-containing protein</fullName>
    </recommendedName>
</protein>
<gene>
    <name evidence="2" type="ORF">GCM10017653_12450</name>
</gene>
<keyword evidence="3" id="KW-1185">Reference proteome</keyword>